<keyword evidence="1" id="KW-1133">Transmembrane helix</keyword>
<protein>
    <submittedName>
        <fullName evidence="3">Unannotated protein</fullName>
    </submittedName>
</protein>
<accession>A0A6J6N2J8</accession>
<dbReference type="EMBL" id="CAEZXK010000003">
    <property type="protein sequence ID" value="CAB4680366.1"/>
    <property type="molecule type" value="Genomic_DNA"/>
</dbReference>
<evidence type="ECO:0000313" key="3">
    <source>
        <dbReference type="EMBL" id="CAB4680366.1"/>
    </source>
</evidence>
<dbReference type="Pfam" id="PF03703">
    <property type="entry name" value="bPH_2"/>
    <property type="match status" value="1"/>
</dbReference>
<sequence>MAFQEEQIIARIRRSWFTLTFALLALFLSAAILSYVSNRVVDQWILYSAYVVSAGLAIFFWLIPTIRHLNFYVELTTSRLIVRDGIFGQKTTEVAIAEINSVELGRGRKLTLGRRNGEPLVLERMPKAKLIAEELRAVAPLGSGLSA</sequence>
<reference evidence="3" key="1">
    <citation type="submission" date="2020-05" db="EMBL/GenBank/DDBJ databases">
        <authorList>
            <person name="Chiriac C."/>
            <person name="Salcher M."/>
            <person name="Ghai R."/>
            <person name="Kavagutti S V."/>
        </authorList>
    </citation>
    <scope>NUCLEOTIDE SEQUENCE</scope>
</reference>
<feature type="transmembrane region" description="Helical" evidence="1">
    <location>
        <begin position="16"/>
        <end position="38"/>
    </location>
</feature>
<evidence type="ECO:0000256" key="1">
    <source>
        <dbReference type="SAM" id="Phobius"/>
    </source>
</evidence>
<dbReference type="InterPro" id="IPR005182">
    <property type="entry name" value="YdbS-like_PH"/>
</dbReference>
<keyword evidence="1" id="KW-0472">Membrane</keyword>
<feature type="transmembrane region" description="Helical" evidence="1">
    <location>
        <begin position="44"/>
        <end position="63"/>
    </location>
</feature>
<organism evidence="3">
    <name type="scientific">freshwater metagenome</name>
    <dbReference type="NCBI Taxonomy" id="449393"/>
    <lineage>
        <taxon>unclassified sequences</taxon>
        <taxon>metagenomes</taxon>
        <taxon>ecological metagenomes</taxon>
    </lineage>
</organism>
<proteinExistence type="predicted"/>
<evidence type="ECO:0000259" key="2">
    <source>
        <dbReference type="Pfam" id="PF03703"/>
    </source>
</evidence>
<feature type="domain" description="YdbS-like PH" evidence="2">
    <location>
        <begin position="73"/>
        <end position="106"/>
    </location>
</feature>
<gene>
    <name evidence="3" type="ORF">UFOPK2370_00230</name>
</gene>
<name>A0A6J6N2J8_9ZZZZ</name>
<keyword evidence="1" id="KW-0812">Transmembrane</keyword>
<dbReference type="AlphaFoldDB" id="A0A6J6N2J8"/>